<sequence>MTAQAGTGRTNQKQRTRTAIVAAARELIATGAEATMPAIARAALVSEATAYRYFPDLPSLISEALAGAWPPPAEALAPLGDCADPVERIAFACEFLLRGVLARQGAVRAVIAATITRPDTATARPGIRFGLIDHALLPLEGTLGATDPEAFAQLKRDLAVVVSAEALFTLIDLCRLDPDDAIASAVRTATALTKAAVLTPEGPARPAGRRPLG</sequence>
<evidence type="ECO:0000313" key="4">
    <source>
        <dbReference type="EMBL" id="KUM95265.1"/>
    </source>
</evidence>
<feature type="domain" description="HTH tetR-type" evidence="3">
    <location>
        <begin position="14"/>
        <end position="72"/>
    </location>
</feature>
<organism evidence="4 5">
    <name type="scientific">Streptomyces cellostaticus</name>
    <dbReference type="NCBI Taxonomy" id="67285"/>
    <lineage>
        <taxon>Bacteria</taxon>
        <taxon>Bacillati</taxon>
        <taxon>Actinomycetota</taxon>
        <taxon>Actinomycetes</taxon>
        <taxon>Kitasatosporales</taxon>
        <taxon>Streptomycetaceae</taxon>
        <taxon>Streptomyces</taxon>
    </lineage>
</organism>
<comment type="caution">
    <text evidence="4">The sequence shown here is derived from an EMBL/GenBank/DDBJ whole genome shotgun (WGS) entry which is preliminary data.</text>
</comment>
<dbReference type="RefSeq" id="WP_066999790.1">
    <property type="nucleotide sequence ID" value="NZ_BNDU01000002.1"/>
</dbReference>
<dbReference type="Gene3D" id="1.10.357.10">
    <property type="entry name" value="Tetracycline Repressor, domain 2"/>
    <property type="match status" value="1"/>
</dbReference>
<dbReference type="AlphaFoldDB" id="A0A101NLA9"/>
<evidence type="ECO:0000313" key="5">
    <source>
        <dbReference type="Proteomes" id="UP000054241"/>
    </source>
</evidence>
<dbReference type="SUPFAM" id="SSF46689">
    <property type="entry name" value="Homeodomain-like"/>
    <property type="match status" value="1"/>
</dbReference>
<evidence type="ECO:0000256" key="1">
    <source>
        <dbReference type="ARBA" id="ARBA00023125"/>
    </source>
</evidence>
<feature type="DNA-binding region" description="H-T-H motif" evidence="2">
    <location>
        <begin position="35"/>
        <end position="54"/>
    </location>
</feature>
<evidence type="ECO:0000256" key="2">
    <source>
        <dbReference type="PROSITE-ProRule" id="PRU00335"/>
    </source>
</evidence>
<proteinExistence type="predicted"/>
<name>A0A101NLA9_9ACTN</name>
<dbReference type="STRING" id="67285.AQI88_17915"/>
<dbReference type="InterPro" id="IPR050109">
    <property type="entry name" value="HTH-type_TetR-like_transc_reg"/>
</dbReference>
<keyword evidence="5" id="KW-1185">Reference proteome</keyword>
<dbReference type="PANTHER" id="PTHR30055:SF226">
    <property type="entry name" value="HTH-TYPE TRANSCRIPTIONAL REGULATOR PKSA"/>
    <property type="match status" value="1"/>
</dbReference>
<dbReference type="PROSITE" id="PS50977">
    <property type="entry name" value="HTH_TETR_2"/>
    <property type="match status" value="1"/>
</dbReference>
<dbReference type="PANTHER" id="PTHR30055">
    <property type="entry name" value="HTH-TYPE TRANSCRIPTIONAL REGULATOR RUTR"/>
    <property type="match status" value="1"/>
</dbReference>
<evidence type="ECO:0000259" key="3">
    <source>
        <dbReference type="PROSITE" id="PS50977"/>
    </source>
</evidence>
<dbReference type="EMBL" id="LMWL01000031">
    <property type="protein sequence ID" value="KUM95265.1"/>
    <property type="molecule type" value="Genomic_DNA"/>
</dbReference>
<accession>A0A101NLA9</accession>
<gene>
    <name evidence="4" type="ORF">AQI88_17915</name>
</gene>
<protein>
    <submittedName>
        <fullName evidence="4">TetR family transcriptional regulator</fullName>
    </submittedName>
</protein>
<dbReference type="InterPro" id="IPR001647">
    <property type="entry name" value="HTH_TetR"/>
</dbReference>
<dbReference type="GO" id="GO:0003700">
    <property type="term" value="F:DNA-binding transcription factor activity"/>
    <property type="evidence" value="ECO:0007669"/>
    <property type="project" value="TreeGrafter"/>
</dbReference>
<reference evidence="4 5" key="1">
    <citation type="submission" date="2015-10" db="EMBL/GenBank/DDBJ databases">
        <title>Draft genome sequence of Streptomyces cellostaticus DSM 40189, type strain for the species Streptomyces cellostaticus.</title>
        <authorList>
            <person name="Ruckert C."/>
            <person name="Winkler A."/>
            <person name="Kalinowski J."/>
            <person name="Kampfer P."/>
            <person name="Glaeser S."/>
        </authorList>
    </citation>
    <scope>NUCLEOTIDE SEQUENCE [LARGE SCALE GENOMIC DNA]</scope>
    <source>
        <strain evidence="4 5">DSM 40189</strain>
    </source>
</reference>
<keyword evidence="1 2" id="KW-0238">DNA-binding</keyword>
<dbReference type="OrthoDB" id="3217159at2"/>
<dbReference type="Proteomes" id="UP000054241">
    <property type="component" value="Unassembled WGS sequence"/>
</dbReference>
<dbReference type="InterPro" id="IPR009057">
    <property type="entry name" value="Homeodomain-like_sf"/>
</dbReference>
<dbReference type="Pfam" id="PF00440">
    <property type="entry name" value="TetR_N"/>
    <property type="match status" value="1"/>
</dbReference>
<dbReference type="GO" id="GO:0000976">
    <property type="term" value="F:transcription cis-regulatory region binding"/>
    <property type="evidence" value="ECO:0007669"/>
    <property type="project" value="TreeGrafter"/>
</dbReference>